<dbReference type="InterPro" id="IPR001789">
    <property type="entry name" value="Sig_transdc_resp-reg_receiver"/>
</dbReference>
<dbReference type="PROSITE" id="PS50110">
    <property type="entry name" value="RESPONSE_REGULATORY"/>
    <property type="match status" value="1"/>
</dbReference>
<evidence type="ECO:0000256" key="4">
    <source>
        <dbReference type="ARBA" id="ARBA00023125"/>
    </source>
</evidence>
<dbReference type="Gene3D" id="1.10.10.10">
    <property type="entry name" value="Winged helix-like DNA-binding domain superfamily/Winged helix DNA-binding domain"/>
    <property type="match status" value="1"/>
</dbReference>
<dbReference type="SMART" id="SM00862">
    <property type="entry name" value="Trans_reg_C"/>
    <property type="match status" value="1"/>
</dbReference>
<evidence type="ECO:0000259" key="9">
    <source>
        <dbReference type="PROSITE" id="PS51755"/>
    </source>
</evidence>
<feature type="domain" description="Response regulatory" evidence="8">
    <location>
        <begin position="5"/>
        <end position="120"/>
    </location>
</feature>
<dbReference type="CDD" id="cd00383">
    <property type="entry name" value="trans_reg_C"/>
    <property type="match status" value="1"/>
</dbReference>
<dbReference type="Pfam" id="PF00072">
    <property type="entry name" value="Response_reg"/>
    <property type="match status" value="1"/>
</dbReference>
<keyword evidence="3" id="KW-0805">Transcription regulation</keyword>
<keyword evidence="5" id="KW-0804">Transcription</keyword>
<dbReference type="Proteomes" id="UP001231915">
    <property type="component" value="Unassembled WGS sequence"/>
</dbReference>
<dbReference type="InterPro" id="IPR039420">
    <property type="entry name" value="WalR-like"/>
</dbReference>
<accession>A0ABT7EGS2</accession>
<name>A0ABT7EGS2_9GAMM</name>
<dbReference type="EMBL" id="JASJUT010000001">
    <property type="protein sequence ID" value="MDK2594244.1"/>
    <property type="molecule type" value="Genomic_DNA"/>
</dbReference>
<sequence>MTKLRVLIAEDHLDIAENIGDFLELSGHHVDYAYDGKMAVSLMESEVFDVLIMDVMMPKLDGLQATQRIRTLPCGDIPILMLTAKDTLDDKLLGFNSGADDYIVKPFDMPELYARIQAQVRKNQKQYQHHIVVNGIALNEKTQSANIDNVPLNLNPSTFKIMWLLTKAHPELVAKSEIEFALWGDLQPQRDILRSHIYNLRKSLSKCSNEVSIIGKHGQGYRLERASNKEQA</sequence>
<evidence type="ECO:0000256" key="6">
    <source>
        <dbReference type="PROSITE-ProRule" id="PRU00169"/>
    </source>
</evidence>
<dbReference type="PANTHER" id="PTHR48111:SF22">
    <property type="entry name" value="REGULATOR OF RPOS"/>
    <property type="match status" value="1"/>
</dbReference>
<evidence type="ECO:0000313" key="11">
    <source>
        <dbReference type="Proteomes" id="UP001231915"/>
    </source>
</evidence>
<evidence type="ECO:0000313" key="10">
    <source>
        <dbReference type="EMBL" id="MDK2594244.1"/>
    </source>
</evidence>
<comment type="caution">
    <text evidence="10">The sequence shown here is derived from an EMBL/GenBank/DDBJ whole genome shotgun (WGS) entry which is preliminary data.</text>
</comment>
<evidence type="ECO:0000259" key="8">
    <source>
        <dbReference type="PROSITE" id="PS50110"/>
    </source>
</evidence>
<proteinExistence type="predicted"/>
<dbReference type="PROSITE" id="PS51755">
    <property type="entry name" value="OMPR_PHOB"/>
    <property type="match status" value="1"/>
</dbReference>
<evidence type="ECO:0000256" key="3">
    <source>
        <dbReference type="ARBA" id="ARBA00023015"/>
    </source>
</evidence>
<evidence type="ECO:0000256" key="1">
    <source>
        <dbReference type="ARBA" id="ARBA00022553"/>
    </source>
</evidence>
<keyword evidence="4 7" id="KW-0238">DNA-binding</keyword>
<keyword evidence="2" id="KW-0902">Two-component regulatory system</keyword>
<organism evidence="10 11">
    <name type="scientific">Pseudoalteromonas obscura</name>
    <dbReference type="NCBI Taxonomy" id="3048491"/>
    <lineage>
        <taxon>Bacteria</taxon>
        <taxon>Pseudomonadati</taxon>
        <taxon>Pseudomonadota</taxon>
        <taxon>Gammaproteobacteria</taxon>
        <taxon>Alteromonadales</taxon>
        <taxon>Pseudoalteromonadaceae</taxon>
        <taxon>Pseudoalteromonas</taxon>
    </lineage>
</organism>
<feature type="domain" description="OmpR/PhoB-type" evidence="9">
    <location>
        <begin position="128"/>
        <end position="225"/>
    </location>
</feature>
<evidence type="ECO:0000256" key="7">
    <source>
        <dbReference type="PROSITE-ProRule" id="PRU01091"/>
    </source>
</evidence>
<gene>
    <name evidence="10" type="ORF">QNM18_04045</name>
</gene>
<feature type="DNA-binding region" description="OmpR/PhoB-type" evidence="7">
    <location>
        <begin position="128"/>
        <end position="225"/>
    </location>
</feature>
<dbReference type="Pfam" id="PF00486">
    <property type="entry name" value="Trans_reg_C"/>
    <property type="match status" value="1"/>
</dbReference>
<dbReference type="PANTHER" id="PTHR48111">
    <property type="entry name" value="REGULATOR OF RPOS"/>
    <property type="match status" value="1"/>
</dbReference>
<dbReference type="Gene3D" id="6.10.250.690">
    <property type="match status" value="1"/>
</dbReference>
<dbReference type="Gene3D" id="3.40.50.2300">
    <property type="match status" value="1"/>
</dbReference>
<dbReference type="InterPro" id="IPR001867">
    <property type="entry name" value="OmpR/PhoB-type_DNA-bd"/>
</dbReference>
<dbReference type="SMART" id="SM00448">
    <property type="entry name" value="REC"/>
    <property type="match status" value="1"/>
</dbReference>
<dbReference type="CDD" id="cd17574">
    <property type="entry name" value="REC_OmpR"/>
    <property type="match status" value="1"/>
</dbReference>
<keyword evidence="11" id="KW-1185">Reference proteome</keyword>
<evidence type="ECO:0000256" key="2">
    <source>
        <dbReference type="ARBA" id="ARBA00023012"/>
    </source>
</evidence>
<feature type="modified residue" description="4-aspartylphosphate" evidence="6">
    <location>
        <position position="54"/>
    </location>
</feature>
<dbReference type="SUPFAM" id="SSF52172">
    <property type="entry name" value="CheY-like"/>
    <property type="match status" value="1"/>
</dbReference>
<dbReference type="InterPro" id="IPR036388">
    <property type="entry name" value="WH-like_DNA-bd_sf"/>
</dbReference>
<dbReference type="InterPro" id="IPR011006">
    <property type="entry name" value="CheY-like_superfamily"/>
</dbReference>
<reference evidence="10 11" key="1">
    <citation type="submission" date="2023-05" db="EMBL/GenBank/DDBJ databases">
        <title>Pseudoalteromonas ardens sp. nov., Pseudoalteromonas obscura sp. nov., and Pseudoalteromonas umbrosa sp. nov., isolated from the coral Montipora capitata.</title>
        <authorList>
            <person name="Thomas E.M."/>
            <person name="Smith E.M."/>
            <person name="Papke E."/>
            <person name="Shlafstein M.D."/>
            <person name="Oline D.K."/>
            <person name="Videau P."/>
            <person name="Saw J.H."/>
            <person name="Strangman W.K."/>
            <person name="Ushijima B."/>
        </authorList>
    </citation>
    <scope>NUCLEOTIDE SEQUENCE [LARGE SCALE GENOMIC DNA]</scope>
    <source>
        <strain evidence="10 11">P94</strain>
    </source>
</reference>
<protein>
    <submittedName>
        <fullName evidence="10">Response regulator transcription factor</fullName>
    </submittedName>
</protein>
<dbReference type="RefSeq" id="WP_211009067.1">
    <property type="nucleotide sequence ID" value="NZ_JASJUT010000001.1"/>
</dbReference>
<evidence type="ECO:0000256" key="5">
    <source>
        <dbReference type="ARBA" id="ARBA00023163"/>
    </source>
</evidence>
<keyword evidence="1 6" id="KW-0597">Phosphoprotein</keyword>